<dbReference type="Pfam" id="PF00293">
    <property type="entry name" value="NUDIX"/>
    <property type="match status" value="1"/>
</dbReference>
<keyword evidence="4" id="KW-0378">Hydrolase</keyword>
<evidence type="ECO:0000256" key="3">
    <source>
        <dbReference type="ARBA" id="ARBA00022723"/>
    </source>
</evidence>
<organism evidence="8 9">
    <name type="scientific">Sphingomicrobium clamense</name>
    <dbReference type="NCBI Taxonomy" id="2851013"/>
    <lineage>
        <taxon>Bacteria</taxon>
        <taxon>Pseudomonadati</taxon>
        <taxon>Pseudomonadota</taxon>
        <taxon>Alphaproteobacteria</taxon>
        <taxon>Sphingomonadales</taxon>
        <taxon>Sphingomonadaceae</taxon>
        <taxon>Sphingomicrobium</taxon>
    </lineage>
</organism>
<evidence type="ECO:0000256" key="1">
    <source>
        <dbReference type="ARBA" id="ARBA00001936"/>
    </source>
</evidence>
<dbReference type="InterPro" id="IPR045121">
    <property type="entry name" value="CoAse"/>
</dbReference>
<evidence type="ECO:0000256" key="4">
    <source>
        <dbReference type="ARBA" id="ARBA00022801"/>
    </source>
</evidence>
<sequence>MSFELQLRTALAAPSPGESQDDLDPSEFGEITPAAVLVPITKRERPGLILTVRHGDLRNHAGQVAFPGGRIDPGESDEEAALREAWEELALRARDVDLIGPLDRYLTGTGFAVTPVVGLVTPDVPLEPNPGEVEEWFEAPLDRLLDPKHHHRERTEWRGRMRNYWRIDYGDRNIWGATAGMIVGLSKRFAA</sequence>
<name>A0ABS6V7D2_9SPHN</name>
<dbReference type="NCBIfam" id="NF007980">
    <property type="entry name" value="PRK10707.1"/>
    <property type="match status" value="1"/>
</dbReference>
<comment type="cofactor">
    <cofactor evidence="1">
        <name>Mn(2+)</name>
        <dbReference type="ChEBI" id="CHEBI:29035"/>
    </cofactor>
</comment>
<feature type="domain" description="Nudix hydrolase" evidence="7">
    <location>
        <begin position="30"/>
        <end position="160"/>
    </location>
</feature>
<proteinExistence type="predicted"/>
<evidence type="ECO:0000313" key="9">
    <source>
        <dbReference type="Proteomes" id="UP000698028"/>
    </source>
</evidence>
<dbReference type="RefSeq" id="WP_218633344.1">
    <property type="nucleotide sequence ID" value="NZ_JAHVAH010000001.1"/>
</dbReference>
<comment type="caution">
    <text evidence="8">The sequence shown here is derived from an EMBL/GenBank/DDBJ whole genome shotgun (WGS) entry which is preliminary data.</text>
</comment>
<dbReference type="PANTHER" id="PTHR12992">
    <property type="entry name" value="NUDIX HYDROLASE"/>
    <property type="match status" value="1"/>
</dbReference>
<comment type="cofactor">
    <cofactor evidence="2">
        <name>Mg(2+)</name>
        <dbReference type="ChEBI" id="CHEBI:18420"/>
    </cofactor>
</comment>
<keyword evidence="9" id="KW-1185">Reference proteome</keyword>
<evidence type="ECO:0000256" key="5">
    <source>
        <dbReference type="ARBA" id="ARBA00022842"/>
    </source>
</evidence>
<dbReference type="PANTHER" id="PTHR12992:SF11">
    <property type="entry name" value="MITOCHONDRIAL COENZYME A DIPHOSPHATASE NUDT8"/>
    <property type="match status" value="1"/>
</dbReference>
<dbReference type="CDD" id="cd03426">
    <property type="entry name" value="NUDIX_CoAse_Nudt7"/>
    <property type="match status" value="1"/>
</dbReference>
<dbReference type="Proteomes" id="UP000698028">
    <property type="component" value="Unassembled WGS sequence"/>
</dbReference>
<protein>
    <submittedName>
        <fullName evidence="8">CoA pyrophosphatase</fullName>
    </submittedName>
</protein>
<dbReference type="EMBL" id="JAHVAH010000001">
    <property type="protein sequence ID" value="MBW0145441.1"/>
    <property type="molecule type" value="Genomic_DNA"/>
</dbReference>
<keyword evidence="6" id="KW-0464">Manganese</keyword>
<dbReference type="InterPro" id="IPR000086">
    <property type="entry name" value="NUDIX_hydrolase_dom"/>
</dbReference>
<evidence type="ECO:0000256" key="6">
    <source>
        <dbReference type="ARBA" id="ARBA00023211"/>
    </source>
</evidence>
<evidence type="ECO:0000259" key="7">
    <source>
        <dbReference type="PROSITE" id="PS51462"/>
    </source>
</evidence>
<reference evidence="8 9" key="1">
    <citation type="submission" date="2021-07" db="EMBL/GenBank/DDBJ databases">
        <title>The draft genome sequence of Sphingomicrobium sp. B8.</title>
        <authorList>
            <person name="Mu L."/>
        </authorList>
    </citation>
    <scope>NUCLEOTIDE SEQUENCE [LARGE SCALE GENOMIC DNA]</scope>
    <source>
        <strain evidence="8 9">B8</strain>
    </source>
</reference>
<dbReference type="PROSITE" id="PS51462">
    <property type="entry name" value="NUDIX"/>
    <property type="match status" value="1"/>
</dbReference>
<keyword evidence="3" id="KW-0479">Metal-binding</keyword>
<accession>A0ABS6V7D2</accession>
<keyword evidence="5" id="KW-0460">Magnesium</keyword>
<gene>
    <name evidence="8" type="ORF">KTQ36_09055</name>
</gene>
<evidence type="ECO:0000256" key="2">
    <source>
        <dbReference type="ARBA" id="ARBA00001946"/>
    </source>
</evidence>
<evidence type="ECO:0000313" key="8">
    <source>
        <dbReference type="EMBL" id="MBW0145441.1"/>
    </source>
</evidence>